<dbReference type="Gene3D" id="2.60.120.380">
    <property type="match status" value="1"/>
</dbReference>
<evidence type="ECO:0000313" key="1">
    <source>
        <dbReference type="EMBL" id="PIH06046.1"/>
    </source>
</evidence>
<sequence>MKKRSNLVILCLVFIIIAGSGIVYKNYFNNIDSNSYLSSKDEPERSIFCRENDKRSKNTHSFDFKKFDGKWSFMEFTSKKGNKINIIDNTKISKGKFYIVILDSKYNIIAKKNETNQNGNINFTTPKDGKYLIRIVGEKASGKFDVSINSDKNIDISHIDFFD</sequence>
<proteinExistence type="predicted"/>
<dbReference type="Proteomes" id="UP000231322">
    <property type="component" value="Unassembled WGS sequence"/>
</dbReference>
<evidence type="ECO:0000313" key="2">
    <source>
        <dbReference type="Proteomes" id="UP000231322"/>
    </source>
</evidence>
<accession>A0A2G7HMU6</accession>
<gene>
    <name evidence="1" type="ORF">CS538_01620</name>
</gene>
<protein>
    <submittedName>
        <fullName evidence="1">Uncharacterized protein</fullName>
    </submittedName>
</protein>
<dbReference type="AlphaFoldDB" id="A0A2G7HMU6"/>
<reference evidence="1 2" key="1">
    <citation type="submission" date="2017-10" db="EMBL/GenBank/DDBJ databases">
        <title>Reclassification of Eubacterium combesii and discrepancies in the nomenclature of botulinum neurotoxin producing clostridia. Request for an Opinion.</title>
        <authorList>
            <person name="Dobritsa A.P."/>
            <person name="Kutumbaka K.K."/>
            <person name="Samadpour M."/>
        </authorList>
    </citation>
    <scope>NUCLEOTIDE SEQUENCE [LARGE SCALE GENOMIC DNA]</scope>
    <source>
        <strain evidence="1 2">DSM 20696</strain>
    </source>
</reference>
<comment type="caution">
    <text evidence="1">The sequence shown here is derived from an EMBL/GenBank/DDBJ whole genome shotgun (WGS) entry which is preliminary data.</text>
</comment>
<dbReference type="RefSeq" id="WP_099837512.1">
    <property type="nucleotide sequence ID" value="NZ_PEIK01000001.1"/>
</dbReference>
<organism evidence="1 2">
    <name type="scientific">Clostridium combesii</name>
    <dbReference type="NCBI Taxonomy" id="39481"/>
    <lineage>
        <taxon>Bacteria</taxon>
        <taxon>Bacillati</taxon>
        <taxon>Bacillota</taxon>
        <taxon>Clostridia</taxon>
        <taxon>Eubacteriales</taxon>
        <taxon>Clostridiaceae</taxon>
        <taxon>Clostridium</taxon>
    </lineage>
</organism>
<keyword evidence="2" id="KW-1185">Reference proteome</keyword>
<name>A0A2G7HMU6_9CLOT</name>
<dbReference type="EMBL" id="PEIK01000001">
    <property type="protein sequence ID" value="PIH06046.1"/>
    <property type="molecule type" value="Genomic_DNA"/>
</dbReference>